<dbReference type="RefSeq" id="WP_144885058.1">
    <property type="nucleotide sequence ID" value="NZ_VLLE01000003.1"/>
</dbReference>
<name>A0A562SNX4_9BACT</name>
<accession>A0A562SNX4</accession>
<reference evidence="1 2" key="1">
    <citation type="journal article" date="2015" name="Stand. Genomic Sci.">
        <title>Genomic Encyclopedia of Bacterial and Archaeal Type Strains, Phase III: the genomes of soil and plant-associated and newly described type strains.</title>
        <authorList>
            <person name="Whitman W.B."/>
            <person name="Woyke T."/>
            <person name="Klenk H.P."/>
            <person name="Zhou Y."/>
            <person name="Lilburn T.G."/>
            <person name="Beck B.J."/>
            <person name="De Vos P."/>
            <person name="Vandamme P."/>
            <person name="Eisen J.A."/>
            <person name="Garrity G."/>
            <person name="Hugenholtz P."/>
            <person name="Kyrpides N.C."/>
        </authorList>
    </citation>
    <scope>NUCLEOTIDE SEQUENCE [LARGE SCALE GENOMIC DNA]</scope>
    <source>
        <strain evidence="1 2">CGMCC 1.7271</strain>
    </source>
</reference>
<dbReference type="AlphaFoldDB" id="A0A562SNX4"/>
<evidence type="ECO:0000313" key="2">
    <source>
        <dbReference type="Proteomes" id="UP000316167"/>
    </source>
</evidence>
<gene>
    <name evidence="1" type="ORF">IQ13_1077</name>
</gene>
<sequence length="71" mass="8497">MENKIEDEITRQDFMSFFRDNEKLNLLNVDDRIEVFSTILLGSSDFKKKLFDEIFSDYCVTHLEIIEVDRS</sequence>
<comment type="caution">
    <text evidence="1">The sequence shown here is derived from an EMBL/GenBank/DDBJ whole genome shotgun (WGS) entry which is preliminary data.</text>
</comment>
<keyword evidence="2" id="KW-1185">Reference proteome</keyword>
<proteinExistence type="predicted"/>
<dbReference type="Proteomes" id="UP000316167">
    <property type="component" value="Unassembled WGS sequence"/>
</dbReference>
<organism evidence="1 2">
    <name type="scientific">Lacibacter cauensis</name>
    <dbReference type="NCBI Taxonomy" id="510947"/>
    <lineage>
        <taxon>Bacteria</taxon>
        <taxon>Pseudomonadati</taxon>
        <taxon>Bacteroidota</taxon>
        <taxon>Chitinophagia</taxon>
        <taxon>Chitinophagales</taxon>
        <taxon>Chitinophagaceae</taxon>
        <taxon>Lacibacter</taxon>
    </lineage>
</organism>
<evidence type="ECO:0000313" key="1">
    <source>
        <dbReference type="EMBL" id="TWI82972.1"/>
    </source>
</evidence>
<protein>
    <submittedName>
        <fullName evidence="1">Uncharacterized protein</fullName>
    </submittedName>
</protein>
<dbReference type="OrthoDB" id="1367393at2"/>
<dbReference type="EMBL" id="VLLE01000003">
    <property type="protein sequence ID" value="TWI82972.1"/>
    <property type="molecule type" value="Genomic_DNA"/>
</dbReference>